<proteinExistence type="inferred from homology"/>
<dbReference type="EC" id="3.1.3.3" evidence="4"/>
<dbReference type="PANTHER" id="PTHR43344">
    <property type="entry name" value="PHOSPHOSERINE PHOSPHATASE"/>
    <property type="match status" value="1"/>
</dbReference>
<keyword evidence="6" id="KW-0479">Metal-binding</keyword>
<evidence type="ECO:0000256" key="7">
    <source>
        <dbReference type="ARBA" id="ARBA00022801"/>
    </source>
</evidence>
<comment type="pathway">
    <text evidence="2">Amino-acid biosynthesis; L-serine biosynthesis; L-serine from 3-phospho-D-glycerate: step 3/3.</text>
</comment>
<evidence type="ECO:0000256" key="2">
    <source>
        <dbReference type="ARBA" id="ARBA00005135"/>
    </source>
</evidence>
<dbReference type="InterPro" id="IPR050582">
    <property type="entry name" value="HAD-like_SerB"/>
</dbReference>
<dbReference type="NCBIfam" id="TIGR01488">
    <property type="entry name" value="HAD-SF-IB"/>
    <property type="match status" value="1"/>
</dbReference>
<dbReference type="SUPFAM" id="SSF56784">
    <property type="entry name" value="HAD-like"/>
    <property type="match status" value="1"/>
</dbReference>
<dbReference type="InterPro" id="IPR023214">
    <property type="entry name" value="HAD_sf"/>
</dbReference>
<name>A0A1H6G6S2_9EURY</name>
<evidence type="ECO:0000313" key="12">
    <source>
        <dbReference type="EMBL" id="SEH17684.1"/>
    </source>
</evidence>
<comment type="cofactor">
    <cofactor evidence="1">
        <name>Mg(2+)</name>
        <dbReference type="ChEBI" id="CHEBI:18420"/>
    </cofactor>
</comment>
<evidence type="ECO:0000256" key="4">
    <source>
        <dbReference type="ARBA" id="ARBA00012640"/>
    </source>
</evidence>
<dbReference type="InterPro" id="IPR036412">
    <property type="entry name" value="HAD-like_sf"/>
</dbReference>
<evidence type="ECO:0000256" key="8">
    <source>
        <dbReference type="ARBA" id="ARBA00022842"/>
    </source>
</evidence>
<evidence type="ECO:0000256" key="3">
    <source>
        <dbReference type="ARBA" id="ARBA00009184"/>
    </source>
</evidence>
<keyword evidence="7" id="KW-0378">Hydrolase</keyword>
<gene>
    <name evidence="12" type="ORF">SAMN04487967_3337</name>
</gene>
<dbReference type="EMBL" id="FNWL01000004">
    <property type="protein sequence ID" value="SEH17684.1"/>
    <property type="molecule type" value="Genomic_DNA"/>
</dbReference>
<comment type="similarity">
    <text evidence="3">Belongs to the HAD-like hydrolase superfamily. SerB family.</text>
</comment>
<organism evidence="12 13">
    <name type="scientific">Natronorubrum sediminis</name>
    <dbReference type="NCBI Taxonomy" id="640943"/>
    <lineage>
        <taxon>Archaea</taxon>
        <taxon>Methanobacteriati</taxon>
        <taxon>Methanobacteriota</taxon>
        <taxon>Stenosarchaea group</taxon>
        <taxon>Halobacteria</taxon>
        <taxon>Halobacteriales</taxon>
        <taxon>Natrialbaceae</taxon>
        <taxon>Natronorubrum</taxon>
    </lineage>
</organism>
<sequence length="219" mass="22804">MTVVAFDFDGTLSDSEMTVLLGDRCGVADDMAEITERAMNDEIGYAESLRKRAALLEGLAKADVTAAFDEVELRPGAADLIEELNDAGVTTAILTGGFERGVAAALEAEDVTVDHIVSNRLPMADDGEQPGALTGDVEGPLIEGTKDDALEDLAADVGVDLAETVAVGDGANDLPMLEVAGLAIGFEPKPAVEPHCDVVVSTMAEAREVLVDENVLTAY</sequence>
<dbReference type="AlphaFoldDB" id="A0A1H6G6S2"/>
<dbReference type="Gene3D" id="3.40.50.1000">
    <property type="entry name" value="HAD superfamily/HAD-like"/>
    <property type="match status" value="1"/>
</dbReference>
<feature type="active site" description="Nucleophile" evidence="11">
    <location>
        <position position="7"/>
    </location>
</feature>
<keyword evidence="13" id="KW-1185">Reference proteome</keyword>
<keyword evidence="8" id="KW-0460">Magnesium</keyword>
<keyword evidence="5" id="KW-0028">Amino-acid biosynthesis</keyword>
<dbReference type="NCBIfam" id="TIGR00338">
    <property type="entry name" value="serB"/>
    <property type="match status" value="1"/>
</dbReference>
<dbReference type="InterPro" id="IPR004469">
    <property type="entry name" value="PSP"/>
</dbReference>
<evidence type="ECO:0000256" key="5">
    <source>
        <dbReference type="ARBA" id="ARBA00022605"/>
    </source>
</evidence>
<dbReference type="OrthoDB" id="10041at2157"/>
<dbReference type="Pfam" id="PF12710">
    <property type="entry name" value="HAD"/>
    <property type="match status" value="1"/>
</dbReference>
<dbReference type="GO" id="GO:0000287">
    <property type="term" value="F:magnesium ion binding"/>
    <property type="evidence" value="ECO:0007669"/>
    <property type="project" value="TreeGrafter"/>
</dbReference>
<accession>A0A1H6G6S2</accession>
<dbReference type="UniPathway" id="UPA00135">
    <property type="reaction ID" value="UER00198"/>
</dbReference>
<dbReference type="Proteomes" id="UP000199112">
    <property type="component" value="Unassembled WGS sequence"/>
</dbReference>
<evidence type="ECO:0000256" key="6">
    <source>
        <dbReference type="ARBA" id="ARBA00022723"/>
    </source>
</evidence>
<reference evidence="13" key="1">
    <citation type="submission" date="2016-10" db="EMBL/GenBank/DDBJ databases">
        <authorList>
            <person name="Varghese N."/>
            <person name="Submissions S."/>
        </authorList>
    </citation>
    <scope>NUCLEOTIDE SEQUENCE [LARGE SCALE GENOMIC DNA]</scope>
    <source>
        <strain evidence="13">CGMCC 1.8981</strain>
    </source>
</reference>
<evidence type="ECO:0000256" key="9">
    <source>
        <dbReference type="ARBA" id="ARBA00023299"/>
    </source>
</evidence>
<evidence type="ECO:0000256" key="11">
    <source>
        <dbReference type="PIRSR" id="PIRSR604469-1"/>
    </source>
</evidence>
<feature type="active site" description="Proton donor" evidence="11">
    <location>
        <position position="9"/>
    </location>
</feature>
<dbReference type="RefSeq" id="WP_090508081.1">
    <property type="nucleotide sequence ID" value="NZ_FNWL01000004.1"/>
</dbReference>
<dbReference type="GO" id="GO:0006564">
    <property type="term" value="P:L-serine biosynthetic process"/>
    <property type="evidence" value="ECO:0007669"/>
    <property type="project" value="UniProtKB-KW"/>
</dbReference>
<evidence type="ECO:0000313" key="13">
    <source>
        <dbReference type="Proteomes" id="UP000199112"/>
    </source>
</evidence>
<evidence type="ECO:0000256" key="10">
    <source>
        <dbReference type="ARBA" id="ARBA00031693"/>
    </source>
</evidence>
<dbReference type="GO" id="GO:0036424">
    <property type="term" value="F:L-phosphoserine phosphatase activity"/>
    <property type="evidence" value="ECO:0007669"/>
    <property type="project" value="InterPro"/>
</dbReference>
<protein>
    <recommendedName>
        <fullName evidence="4">phosphoserine phosphatase</fullName>
        <ecNumber evidence="4">3.1.3.3</ecNumber>
    </recommendedName>
    <alternativeName>
        <fullName evidence="10">O-phosphoserine phosphohydrolase</fullName>
    </alternativeName>
</protein>
<evidence type="ECO:0000256" key="1">
    <source>
        <dbReference type="ARBA" id="ARBA00001946"/>
    </source>
</evidence>
<keyword evidence="9" id="KW-0718">Serine biosynthesis</keyword>
<dbReference type="GO" id="GO:0005737">
    <property type="term" value="C:cytoplasm"/>
    <property type="evidence" value="ECO:0007669"/>
    <property type="project" value="TreeGrafter"/>
</dbReference>
<dbReference type="PANTHER" id="PTHR43344:SF2">
    <property type="entry name" value="PHOSPHOSERINE PHOSPHATASE"/>
    <property type="match status" value="1"/>
</dbReference>